<evidence type="ECO:0000256" key="3">
    <source>
        <dbReference type="ARBA" id="ARBA00022692"/>
    </source>
</evidence>
<evidence type="ECO:0000256" key="6">
    <source>
        <dbReference type="SAM" id="Phobius"/>
    </source>
</evidence>
<name>A0A1Y3BR97_EURMA</name>
<dbReference type="GO" id="GO:0042626">
    <property type="term" value="F:ATPase-coupled transmembrane transporter activity"/>
    <property type="evidence" value="ECO:0007669"/>
    <property type="project" value="TreeGrafter"/>
</dbReference>
<keyword evidence="3 6" id="KW-0812">Transmembrane</keyword>
<feature type="transmembrane region" description="Helical" evidence="6">
    <location>
        <begin position="222"/>
        <end position="248"/>
    </location>
</feature>
<evidence type="ECO:0000256" key="5">
    <source>
        <dbReference type="ARBA" id="ARBA00023136"/>
    </source>
</evidence>
<keyword evidence="8" id="KW-1185">Reference proteome</keyword>
<dbReference type="Proteomes" id="UP000194236">
    <property type="component" value="Unassembled WGS sequence"/>
</dbReference>
<protein>
    <submittedName>
        <fullName evidence="7">Uncharacterized protein</fullName>
    </submittedName>
</protein>
<dbReference type="GO" id="GO:0005886">
    <property type="term" value="C:plasma membrane"/>
    <property type="evidence" value="ECO:0007669"/>
    <property type="project" value="TreeGrafter"/>
</dbReference>
<comment type="caution">
    <text evidence="7">The sequence shown here is derived from an EMBL/GenBank/DDBJ whole genome shotgun (WGS) entry which is preliminary data.</text>
</comment>
<dbReference type="AlphaFoldDB" id="A0A1Y3BR97"/>
<sequence>SIHSPSTDILNLFDKLYILAKGGICIYFDEPKNLKLTLERNLGEKFDEEKSPIEEYLKIACQGIENKLVRQLADSCVEKERENSEIIQKLCFMDDGIQHQHKTMKMNDLWLQLCRMMYIVFIVERNKLNIMAISFAFLITLLSTMYDPLMVTPNTCYSIDDYENESNITCLQKHADYNRVSQYNIFQTNLIWVSGVTVMCVSTISFLKIIKILRNEHRNKWYSLGTFCISYNIVRFIEISMVAVYVVILNYFTVNHI</sequence>
<evidence type="ECO:0000313" key="7">
    <source>
        <dbReference type="EMBL" id="OTF82574.1"/>
    </source>
</evidence>
<organism evidence="7 8">
    <name type="scientific">Euroglyphus maynei</name>
    <name type="common">Mayne's house dust mite</name>
    <dbReference type="NCBI Taxonomy" id="6958"/>
    <lineage>
        <taxon>Eukaryota</taxon>
        <taxon>Metazoa</taxon>
        <taxon>Ecdysozoa</taxon>
        <taxon>Arthropoda</taxon>
        <taxon>Chelicerata</taxon>
        <taxon>Arachnida</taxon>
        <taxon>Acari</taxon>
        <taxon>Acariformes</taxon>
        <taxon>Sarcoptiformes</taxon>
        <taxon>Astigmata</taxon>
        <taxon>Psoroptidia</taxon>
        <taxon>Analgoidea</taxon>
        <taxon>Pyroglyphidae</taxon>
        <taxon>Pyroglyphinae</taxon>
        <taxon>Euroglyphus</taxon>
    </lineage>
</organism>
<evidence type="ECO:0000256" key="1">
    <source>
        <dbReference type="ARBA" id="ARBA00004141"/>
    </source>
</evidence>
<keyword evidence="2" id="KW-0813">Transport</keyword>
<evidence type="ECO:0000256" key="4">
    <source>
        <dbReference type="ARBA" id="ARBA00022989"/>
    </source>
</evidence>
<accession>A0A1Y3BR97</accession>
<dbReference type="PANTHER" id="PTHR48041:SF78">
    <property type="entry name" value="ABC TRANSPORTER EXPRESSED IN TRACHEA, ISOFORM A"/>
    <property type="match status" value="1"/>
</dbReference>
<feature type="transmembrane region" description="Helical" evidence="6">
    <location>
        <begin position="128"/>
        <end position="146"/>
    </location>
</feature>
<dbReference type="PANTHER" id="PTHR48041">
    <property type="entry name" value="ABC TRANSPORTER G FAMILY MEMBER 28"/>
    <property type="match status" value="1"/>
</dbReference>
<dbReference type="InterPro" id="IPR050352">
    <property type="entry name" value="ABCG_transporters"/>
</dbReference>
<gene>
    <name evidence="7" type="ORF">BLA29_008990</name>
</gene>
<keyword evidence="5 6" id="KW-0472">Membrane</keyword>
<evidence type="ECO:0000313" key="8">
    <source>
        <dbReference type="Proteomes" id="UP000194236"/>
    </source>
</evidence>
<proteinExistence type="predicted"/>
<feature type="non-terminal residue" evidence="7">
    <location>
        <position position="1"/>
    </location>
</feature>
<dbReference type="EMBL" id="MUJZ01007837">
    <property type="protein sequence ID" value="OTF82574.1"/>
    <property type="molecule type" value="Genomic_DNA"/>
</dbReference>
<reference evidence="7 8" key="1">
    <citation type="submission" date="2017-03" db="EMBL/GenBank/DDBJ databases">
        <title>Genome Survey of Euroglyphus maynei.</title>
        <authorList>
            <person name="Arlian L.G."/>
            <person name="Morgan M.S."/>
            <person name="Rider S.D."/>
        </authorList>
    </citation>
    <scope>NUCLEOTIDE SEQUENCE [LARGE SCALE GENOMIC DNA]</scope>
    <source>
        <strain evidence="7">Arlian Lab</strain>
        <tissue evidence="7">Whole body</tissue>
    </source>
</reference>
<comment type="subcellular location">
    <subcellularLocation>
        <location evidence="1">Membrane</location>
        <topology evidence="1">Multi-pass membrane protein</topology>
    </subcellularLocation>
</comment>
<keyword evidence="4 6" id="KW-1133">Transmembrane helix</keyword>
<feature type="non-terminal residue" evidence="7">
    <location>
        <position position="257"/>
    </location>
</feature>
<feature type="transmembrane region" description="Helical" evidence="6">
    <location>
        <begin position="190"/>
        <end position="210"/>
    </location>
</feature>
<evidence type="ECO:0000256" key="2">
    <source>
        <dbReference type="ARBA" id="ARBA00022448"/>
    </source>
</evidence>
<dbReference type="OrthoDB" id="245989at2759"/>